<keyword evidence="7" id="KW-1185">Reference proteome</keyword>
<dbReference type="PANTHER" id="PTHR10678">
    <property type="entry name" value="26S PROTEASOME NON-ATPASE REGULATORY SUBUNIT 11/COP9 SIGNALOSOME COMPLEX SUBUNIT 2"/>
    <property type="match status" value="1"/>
</dbReference>
<evidence type="ECO:0000256" key="4">
    <source>
        <dbReference type="ARBA" id="ARBA00023242"/>
    </source>
</evidence>
<dbReference type="SUPFAM" id="SSF46785">
    <property type="entry name" value="Winged helix' DNA-binding domain"/>
    <property type="match status" value="1"/>
</dbReference>
<evidence type="ECO:0000313" key="6">
    <source>
        <dbReference type="EMBL" id="KRZ72608.1"/>
    </source>
</evidence>
<name>A0A0V1MM56_9BILA</name>
<keyword evidence="3" id="KW-0963">Cytoplasm</keyword>
<comment type="subcellular location">
    <subcellularLocation>
        <location evidence="2">Cytoplasm</location>
    </subcellularLocation>
    <subcellularLocation>
        <location evidence="1">Nucleus</location>
    </subcellularLocation>
</comment>
<dbReference type="Pfam" id="PF01399">
    <property type="entry name" value="PCI"/>
    <property type="match status" value="1"/>
</dbReference>
<dbReference type="FunFam" id="1.25.40.570:FF:000006">
    <property type="entry name" value="COP9 signalosome complex subunit 2"/>
    <property type="match status" value="1"/>
</dbReference>
<evidence type="ECO:0000256" key="1">
    <source>
        <dbReference type="ARBA" id="ARBA00004123"/>
    </source>
</evidence>
<dbReference type="AlphaFoldDB" id="A0A0V1MM56"/>
<dbReference type="Proteomes" id="UP000054843">
    <property type="component" value="Unassembled WGS sequence"/>
</dbReference>
<dbReference type="InterPro" id="IPR050871">
    <property type="entry name" value="26S_Proteasome/COP9_Components"/>
</dbReference>
<dbReference type="InterPro" id="IPR011990">
    <property type="entry name" value="TPR-like_helical_dom_sf"/>
</dbReference>
<evidence type="ECO:0000256" key="3">
    <source>
        <dbReference type="ARBA" id="ARBA00022490"/>
    </source>
</evidence>
<accession>A0A0V1MM56</accession>
<comment type="caution">
    <text evidence="6">The sequence shown here is derived from an EMBL/GenBank/DDBJ whole genome shotgun (WGS) entry which is preliminary data.</text>
</comment>
<evidence type="ECO:0000259" key="5">
    <source>
        <dbReference type="PROSITE" id="PS50250"/>
    </source>
</evidence>
<sequence>MPPSEEEMEYMDEQYDFEYSDDSYNEHDFDLENQYYNSKAMKSSDPKAAFESFEKVLEMEREKGEWGFKSLKQMVKISYSMGMWEQMMDCYMKLLTYIRGAVSRNYSEKSITNLLEFMSSSSKKDLLEKVYEATLNALKELRNERLWFKTNIRLAKLFLDRKDFERTSEVIKELRMSCKTEDNNLDENKKGTQLLEIYALEIQMYTEQKNNAQLKELYEQSLRIKSGIPHPLTMGIIRECGGKMHLREGEFQLAHQDFFEAFKSYDESGNARRIRCLKYVVLANMLVQSNINPFDSQETKAYQNDPEILAMTKLVRAYQDQDVVEFQKIIEEDHAYIMTDEFICERLQDLLRNVRTKVLIQTIKPYTQIRLKQVADTLRMEEADVVELLAKCILDKEFQGKLDCKNGLLVIEKENTADSAYCRAIDSLLDSLSKFSEKSMEQLI</sequence>
<keyword evidence="4" id="KW-0539">Nucleus</keyword>
<dbReference type="Gene3D" id="1.25.40.570">
    <property type="match status" value="1"/>
</dbReference>
<gene>
    <name evidence="6" type="primary">csn2</name>
    <name evidence="6" type="ORF">T10_2535</name>
</gene>
<feature type="domain" description="PCI" evidence="5">
    <location>
        <begin position="254"/>
        <end position="416"/>
    </location>
</feature>
<protein>
    <submittedName>
        <fullName evidence="6">COP9 signalosome complex subunit</fullName>
    </submittedName>
</protein>
<dbReference type="GO" id="GO:0005737">
    <property type="term" value="C:cytoplasm"/>
    <property type="evidence" value="ECO:0007669"/>
    <property type="project" value="UniProtKB-SubCell"/>
</dbReference>
<dbReference type="EMBL" id="JYDO01000076">
    <property type="protein sequence ID" value="KRZ72608.1"/>
    <property type="molecule type" value="Genomic_DNA"/>
</dbReference>
<proteinExistence type="predicted"/>
<dbReference type="SMART" id="SM00088">
    <property type="entry name" value="PINT"/>
    <property type="match status" value="1"/>
</dbReference>
<dbReference type="STRING" id="268474.A0A0V1MM56"/>
<evidence type="ECO:0000256" key="2">
    <source>
        <dbReference type="ARBA" id="ARBA00004496"/>
    </source>
</evidence>
<dbReference type="GO" id="GO:0005634">
    <property type="term" value="C:nucleus"/>
    <property type="evidence" value="ECO:0007669"/>
    <property type="project" value="UniProtKB-SubCell"/>
</dbReference>
<organism evidence="6 7">
    <name type="scientific">Trichinella papuae</name>
    <dbReference type="NCBI Taxonomy" id="268474"/>
    <lineage>
        <taxon>Eukaryota</taxon>
        <taxon>Metazoa</taxon>
        <taxon>Ecdysozoa</taxon>
        <taxon>Nematoda</taxon>
        <taxon>Enoplea</taxon>
        <taxon>Dorylaimia</taxon>
        <taxon>Trichinellida</taxon>
        <taxon>Trichinellidae</taxon>
        <taxon>Trichinella</taxon>
    </lineage>
</organism>
<dbReference type="InterPro" id="IPR000717">
    <property type="entry name" value="PCI_dom"/>
</dbReference>
<dbReference type="PROSITE" id="PS50250">
    <property type="entry name" value="PCI"/>
    <property type="match status" value="1"/>
</dbReference>
<dbReference type="InterPro" id="IPR036390">
    <property type="entry name" value="WH_DNA-bd_sf"/>
</dbReference>
<dbReference type="OrthoDB" id="194139at2759"/>
<reference evidence="6 7" key="1">
    <citation type="submission" date="2015-01" db="EMBL/GenBank/DDBJ databases">
        <title>Evolution of Trichinella species and genotypes.</title>
        <authorList>
            <person name="Korhonen P.K."/>
            <person name="Edoardo P."/>
            <person name="Giuseppe L.R."/>
            <person name="Gasser R.B."/>
        </authorList>
    </citation>
    <scope>NUCLEOTIDE SEQUENCE [LARGE SCALE GENOMIC DNA]</scope>
    <source>
        <strain evidence="6">ISS1980</strain>
    </source>
</reference>
<dbReference type="SUPFAM" id="SSF48452">
    <property type="entry name" value="TPR-like"/>
    <property type="match status" value="1"/>
</dbReference>
<evidence type="ECO:0000313" key="7">
    <source>
        <dbReference type="Proteomes" id="UP000054843"/>
    </source>
</evidence>
<dbReference type="SMART" id="SM00753">
    <property type="entry name" value="PAM"/>
    <property type="match status" value="1"/>
</dbReference>